<keyword evidence="15" id="KW-1185">Reference proteome</keyword>
<evidence type="ECO:0000256" key="10">
    <source>
        <dbReference type="SAM" id="MobiDB-lite"/>
    </source>
</evidence>
<feature type="coiled-coil region" evidence="9">
    <location>
        <begin position="593"/>
        <end position="627"/>
    </location>
</feature>
<dbReference type="GO" id="GO:0043161">
    <property type="term" value="P:proteasome-mediated ubiquitin-dependent protein catabolic process"/>
    <property type="evidence" value="ECO:0007669"/>
    <property type="project" value="TreeGrafter"/>
</dbReference>
<dbReference type="GO" id="GO:0000151">
    <property type="term" value="C:ubiquitin ligase complex"/>
    <property type="evidence" value="ECO:0007669"/>
    <property type="project" value="TreeGrafter"/>
</dbReference>
<protein>
    <recommendedName>
        <fullName evidence="16">RING-type domain-containing protein</fullName>
    </recommendedName>
</protein>
<evidence type="ECO:0000259" key="12">
    <source>
        <dbReference type="PROSITE" id="PS50089"/>
    </source>
</evidence>
<keyword evidence="11" id="KW-0472">Membrane</keyword>
<dbReference type="Gene3D" id="1.20.120.1750">
    <property type="match status" value="1"/>
</dbReference>
<reference evidence="14" key="1">
    <citation type="journal article" date="2023" name="Mol. Phylogenet. Evol.">
        <title>Genome-scale phylogeny and comparative genomics of the fungal order Sordariales.</title>
        <authorList>
            <person name="Hensen N."/>
            <person name="Bonometti L."/>
            <person name="Westerberg I."/>
            <person name="Brannstrom I.O."/>
            <person name="Guillou S."/>
            <person name="Cros-Aarteil S."/>
            <person name="Calhoun S."/>
            <person name="Haridas S."/>
            <person name="Kuo A."/>
            <person name="Mondo S."/>
            <person name="Pangilinan J."/>
            <person name="Riley R."/>
            <person name="LaButti K."/>
            <person name="Andreopoulos B."/>
            <person name="Lipzen A."/>
            <person name="Chen C."/>
            <person name="Yan M."/>
            <person name="Daum C."/>
            <person name="Ng V."/>
            <person name="Clum A."/>
            <person name="Steindorff A."/>
            <person name="Ohm R.A."/>
            <person name="Martin F."/>
            <person name="Silar P."/>
            <person name="Natvig D.O."/>
            <person name="Lalanne C."/>
            <person name="Gautier V."/>
            <person name="Ament-Velasquez S.L."/>
            <person name="Kruys A."/>
            <person name="Hutchinson M.I."/>
            <person name="Powell A.J."/>
            <person name="Barry K."/>
            <person name="Miller A.N."/>
            <person name="Grigoriev I.V."/>
            <person name="Debuchy R."/>
            <person name="Gladieux P."/>
            <person name="Hiltunen Thoren M."/>
            <person name="Johannesson H."/>
        </authorList>
    </citation>
    <scope>NUCLEOTIDE SEQUENCE</scope>
    <source>
        <strain evidence="14">CBS 626.80</strain>
    </source>
</reference>
<name>A0AAN6NPT7_9PEZI</name>
<evidence type="ECO:0000256" key="8">
    <source>
        <dbReference type="PROSITE-ProRule" id="PRU00175"/>
    </source>
</evidence>
<dbReference type="Pfam" id="PF01485">
    <property type="entry name" value="IBR"/>
    <property type="match status" value="1"/>
</dbReference>
<dbReference type="InterPro" id="IPR013083">
    <property type="entry name" value="Znf_RING/FYVE/PHD"/>
</dbReference>
<evidence type="ECO:0000256" key="9">
    <source>
        <dbReference type="SAM" id="Coils"/>
    </source>
</evidence>
<accession>A0AAN6NPT7</accession>
<dbReference type="InterPro" id="IPR018957">
    <property type="entry name" value="Znf_C3HC4_RING-type"/>
</dbReference>
<evidence type="ECO:0000256" key="4">
    <source>
        <dbReference type="ARBA" id="ARBA00022737"/>
    </source>
</evidence>
<keyword evidence="11" id="KW-0812">Transmembrane</keyword>
<keyword evidence="11" id="KW-1133">Transmembrane helix</keyword>
<evidence type="ECO:0000256" key="3">
    <source>
        <dbReference type="ARBA" id="ARBA00022723"/>
    </source>
</evidence>
<feature type="compositionally biased region" description="Acidic residues" evidence="10">
    <location>
        <begin position="566"/>
        <end position="582"/>
    </location>
</feature>
<dbReference type="InterPro" id="IPR001841">
    <property type="entry name" value="Znf_RING"/>
</dbReference>
<keyword evidence="9" id="KW-0175">Coiled coil</keyword>
<dbReference type="InterPro" id="IPR002867">
    <property type="entry name" value="IBR_dom"/>
</dbReference>
<comment type="caution">
    <text evidence="14">The sequence shown here is derived from an EMBL/GenBank/DDBJ whole genome shotgun (WGS) entry which is preliminary data.</text>
</comment>
<evidence type="ECO:0000313" key="14">
    <source>
        <dbReference type="EMBL" id="KAK3949824.1"/>
    </source>
</evidence>
<keyword evidence="6" id="KW-0833">Ubl conjugation pathway</keyword>
<evidence type="ECO:0000313" key="15">
    <source>
        <dbReference type="Proteomes" id="UP001303222"/>
    </source>
</evidence>
<evidence type="ECO:0008006" key="16">
    <source>
        <dbReference type="Google" id="ProtNLM"/>
    </source>
</evidence>
<gene>
    <name evidence="14" type="ORF">QBC32DRAFT_372495</name>
</gene>
<keyword evidence="7" id="KW-0862">Zinc</keyword>
<dbReference type="InterPro" id="IPR044066">
    <property type="entry name" value="TRIAD_supradom"/>
</dbReference>
<sequence>MNGEDESNKPEQAPQESFLPEVAKINSKCNMDDPTAMETRQISGVRVLFGPGMEVLEVIETTMTKFPSYDTECKRVNLYWDRQWSNHTIRSGDASSLLTIHSLFLCGGIQVRGKPVTTHYFPLGPGSETLELLELPSSVTEEEIQRQIPQKLLLGAKWSTTTPKCKDSVVSSLLTAFKQFGRVKDHDVETLPTMMRLTALFQNEEDARRAVEVLNQSPLPVNPQQKLTARLGYEMGINGPEEWVQKIPGHLLSSASVLRSIHHINYSLSLDGKLRFSLSGENREVLVEIMGWIRKLPVSDQIHERRPRSQGSTTTERCCAICYDTTESPVITKCKHVYCSECFYNMCSSTFSIGSSKDRAVCQAPKRSNTSTALDNSICGCTLSLDELRELLKPSTYERLFIASFKSYVHRHPGKMKNCPTTNCDYIYFVTEQHNQPNQHNDNPATAPHITCPHCLASICIRCQEGHAARGMTCLEFQDHLAQGAHSMARIKEEQGIKNCPTCSTFLVKDEGCNHITCTVCDTHMCWKCLEVFTGDNAVNHVYRHLNAVHGRIDDYPPDEDYYRYDDEEENEDDDDDDDDNDRWERLTYLQRVRALAFEVELLQQEVAELRERMERNEEKINRIMGNNAGAEWVDEGQGEEADIGQQKYDGDDGIRVTPEARRQVIWLERVALHENWQMNEPAQPHERRDGEGIDDIALFLNFELAFEYSAFFLGIFMAFILGVFMAVIYDHVRPAVRRIVAWFRNILWVLVILLLCIFVVICRLKKYDGQRRG</sequence>
<dbReference type="Gene3D" id="3.30.40.10">
    <property type="entry name" value="Zinc/RING finger domain, C3HC4 (zinc finger)"/>
    <property type="match status" value="1"/>
</dbReference>
<dbReference type="GO" id="GO:0008270">
    <property type="term" value="F:zinc ion binding"/>
    <property type="evidence" value="ECO:0007669"/>
    <property type="project" value="UniProtKB-KW"/>
</dbReference>
<evidence type="ECO:0000256" key="7">
    <source>
        <dbReference type="ARBA" id="ARBA00022833"/>
    </source>
</evidence>
<feature type="domain" description="RING-type" evidence="12">
    <location>
        <begin position="319"/>
        <end position="366"/>
    </location>
</feature>
<dbReference type="Proteomes" id="UP001303222">
    <property type="component" value="Unassembled WGS sequence"/>
</dbReference>
<reference evidence="14" key="2">
    <citation type="submission" date="2023-06" db="EMBL/GenBank/DDBJ databases">
        <authorList>
            <consortium name="Lawrence Berkeley National Laboratory"/>
            <person name="Mondo S.J."/>
            <person name="Hensen N."/>
            <person name="Bonometti L."/>
            <person name="Westerberg I."/>
            <person name="Brannstrom I.O."/>
            <person name="Guillou S."/>
            <person name="Cros-Aarteil S."/>
            <person name="Calhoun S."/>
            <person name="Haridas S."/>
            <person name="Kuo A."/>
            <person name="Pangilinan J."/>
            <person name="Riley R."/>
            <person name="Labutti K."/>
            <person name="Andreopoulos B."/>
            <person name="Lipzen A."/>
            <person name="Chen C."/>
            <person name="Yanf M."/>
            <person name="Daum C."/>
            <person name="Ng V."/>
            <person name="Clum A."/>
            <person name="Steindorff A."/>
            <person name="Ohm R."/>
            <person name="Martin F."/>
            <person name="Silar P."/>
            <person name="Natvig D."/>
            <person name="Lalanne C."/>
            <person name="Gautier V."/>
            <person name="Ament-Velasquez S.L."/>
            <person name="Kruys A."/>
            <person name="Hutchinson M.I."/>
            <person name="Powell A.J."/>
            <person name="Barry K."/>
            <person name="Miller A.N."/>
            <person name="Grigoriev I.V."/>
            <person name="Debuchy R."/>
            <person name="Gladieux P."/>
            <person name="Thoren M.H."/>
            <person name="Johannesson H."/>
        </authorList>
    </citation>
    <scope>NUCLEOTIDE SEQUENCE</scope>
    <source>
        <strain evidence="14">CBS 626.80</strain>
    </source>
</reference>
<dbReference type="CDD" id="cd20335">
    <property type="entry name" value="BRcat_RBR"/>
    <property type="match status" value="1"/>
</dbReference>
<evidence type="ECO:0000256" key="11">
    <source>
        <dbReference type="SAM" id="Phobius"/>
    </source>
</evidence>
<dbReference type="GO" id="GO:0043130">
    <property type="term" value="F:ubiquitin binding"/>
    <property type="evidence" value="ECO:0007669"/>
    <property type="project" value="TreeGrafter"/>
</dbReference>
<feature type="transmembrane region" description="Helical" evidence="11">
    <location>
        <begin position="742"/>
        <end position="762"/>
    </location>
</feature>
<proteinExistence type="predicted"/>
<keyword evidence="3" id="KW-0479">Metal-binding</keyword>
<dbReference type="GO" id="GO:0004842">
    <property type="term" value="F:ubiquitin-protein transferase activity"/>
    <property type="evidence" value="ECO:0007669"/>
    <property type="project" value="TreeGrafter"/>
</dbReference>
<feature type="domain" description="RING-type" evidence="13">
    <location>
        <begin position="315"/>
        <end position="554"/>
    </location>
</feature>
<dbReference type="Pfam" id="PF22191">
    <property type="entry name" value="IBR_1"/>
    <property type="match status" value="1"/>
</dbReference>
<keyword evidence="4" id="KW-0677">Repeat</keyword>
<dbReference type="EMBL" id="MU859200">
    <property type="protein sequence ID" value="KAK3949824.1"/>
    <property type="molecule type" value="Genomic_DNA"/>
</dbReference>
<dbReference type="PROSITE" id="PS50089">
    <property type="entry name" value="ZF_RING_2"/>
    <property type="match status" value="1"/>
</dbReference>
<evidence type="ECO:0000256" key="1">
    <source>
        <dbReference type="ARBA" id="ARBA00004906"/>
    </source>
</evidence>
<evidence type="ECO:0000256" key="2">
    <source>
        <dbReference type="ARBA" id="ARBA00022679"/>
    </source>
</evidence>
<evidence type="ECO:0000256" key="6">
    <source>
        <dbReference type="ARBA" id="ARBA00022786"/>
    </source>
</evidence>
<dbReference type="GO" id="GO:0097039">
    <property type="term" value="P:protein linear polyubiquitination"/>
    <property type="evidence" value="ECO:0007669"/>
    <property type="project" value="TreeGrafter"/>
</dbReference>
<organism evidence="14 15">
    <name type="scientific">Pseudoneurospora amorphoporcata</name>
    <dbReference type="NCBI Taxonomy" id="241081"/>
    <lineage>
        <taxon>Eukaryota</taxon>
        <taxon>Fungi</taxon>
        <taxon>Dikarya</taxon>
        <taxon>Ascomycota</taxon>
        <taxon>Pezizomycotina</taxon>
        <taxon>Sordariomycetes</taxon>
        <taxon>Sordariomycetidae</taxon>
        <taxon>Sordariales</taxon>
        <taxon>Sordariaceae</taxon>
        <taxon>Pseudoneurospora</taxon>
    </lineage>
</organism>
<dbReference type="PROSITE" id="PS51873">
    <property type="entry name" value="TRIAD"/>
    <property type="match status" value="1"/>
</dbReference>
<evidence type="ECO:0000259" key="13">
    <source>
        <dbReference type="PROSITE" id="PS51873"/>
    </source>
</evidence>
<dbReference type="AlphaFoldDB" id="A0AAN6NPT7"/>
<dbReference type="SUPFAM" id="SSF57850">
    <property type="entry name" value="RING/U-box"/>
    <property type="match status" value="2"/>
</dbReference>
<dbReference type="Pfam" id="PF00097">
    <property type="entry name" value="zf-C3HC4"/>
    <property type="match status" value="1"/>
</dbReference>
<dbReference type="PANTHER" id="PTHR22770:SF13">
    <property type="entry name" value="RING-TYPE DOMAIN-CONTAINING PROTEIN"/>
    <property type="match status" value="1"/>
</dbReference>
<dbReference type="PANTHER" id="PTHR22770">
    <property type="entry name" value="UBIQUITIN CONJUGATING ENZYME 7 INTERACTING PROTEIN-RELATED"/>
    <property type="match status" value="1"/>
</dbReference>
<comment type="pathway">
    <text evidence="1">Protein modification; protein ubiquitination.</text>
</comment>
<feature type="transmembrane region" description="Helical" evidence="11">
    <location>
        <begin position="709"/>
        <end position="730"/>
    </location>
</feature>
<keyword evidence="5 8" id="KW-0863">Zinc-finger</keyword>
<keyword evidence="2" id="KW-0808">Transferase</keyword>
<evidence type="ECO:0000256" key="5">
    <source>
        <dbReference type="ARBA" id="ARBA00022771"/>
    </source>
</evidence>
<dbReference type="InterPro" id="IPR051628">
    <property type="entry name" value="LUBAC_E3_Ligases"/>
</dbReference>
<feature type="region of interest" description="Disordered" evidence="10">
    <location>
        <begin position="557"/>
        <end position="582"/>
    </location>
</feature>